<dbReference type="RefSeq" id="WP_041887364.1">
    <property type="nucleotide sequence ID" value="NZ_CP016771.1"/>
</dbReference>
<dbReference type="KEGG" id="nhi:B1s21160_00980"/>
<evidence type="ECO:0000259" key="2">
    <source>
        <dbReference type="Pfam" id="PF00171"/>
    </source>
</evidence>
<protein>
    <submittedName>
        <fullName evidence="3">Aldehyde dehydrogenase (NAD+)</fullName>
    </submittedName>
</protein>
<organism evidence="3 4">
    <name type="scientific">Candidatus Nanopelagicus hibericus</name>
    <dbReference type="NCBI Taxonomy" id="1884915"/>
    <lineage>
        <taxon>Bacteria</taxon>
        <taxon>Bacillati</taxon>
        <taxon>Actinomycetota</taxon>
        <taxon>Actinomycetes</taxon>
        <taxon>Candidatus Nanopelagicales</taxon>
        <taxon>Candidatus Nanopelagicaceae</taxon>
        <taxon>Candidatus Nanopelagicus</taxon>
    </lineage>
</organism>
<feature type="domain" description="Aldehyde dehydrogenase" evidence="2">
    <location>
        <begin position="22"/>
        <end position="254"/>
    </location>
</feature>
<dbReference type="PANTHER" id="PTHR11699">
    <property type="entry name" value="ALDEHYDE DEHYDROGENASE-RELATED"/>
    <property type="match status" value="1"/>
</dbReference>
<reference evidence="3 4" key="1">
    <citation type="submission" date="2016-07" db="EMBL/GenBank/DDBJ databases">
        <title>High microdiversification within the ubiquitous acI lineage of Actinobacteria.</title>
        <authorList>
            <person name="Neuenschwander S.M."/>
            <person name="Salcher M."/>
            <person name="Ghai R."/>
            <person name="Pernthaler J."/>
        </authorList>
    </citation>
    <scope>NUCLEOTIDE SEQUENCE [LARGE SCALE GENOMIC DNA]</scope>
    <source>
        <strain evidence="3">MMS-21-160</strain>
    </source>
</reference>
<dbReference type="Gene3D" id="3.40.605.10">
    <property type="entry name" value="Aldehyde Dehydrogenase, Chain A, domain 1"/>
    <property type="match status" value="1"/>
</dbReference>
<dbReference type="InterPro" id="IPR016161">
    <property type="entry name" value="Ald_DH/histidinol_DH"/>
</dbReference>
<dbReference type="OrthoDB" id="188583at2"/>
<dbReference type="Proteomes" id="UP000217171">
    <property type="component" value="Chromosome"/>
</dbReference>
<evidence type="ECO:0000313" key="4">
    <source>
        <dbReference type="Proteomes" id="UP000217171"/>
    </source>
</evidence>
<dbReference type="GO" id="GO:0016491">
    <property type="term" value="F:oxidoreductase activity"/>
    <property type="evidence" value="ECO:0007669"/>
    <property type="project" value="UniProtKB-KW"/>
</dbReference>
<evidence type="ECO:0000256" key="1">
    <source>
        <dbReference type="ARBA" id="ARBA00023002"/>
    </source>
</evidence>
<accession>A0A249K826</accession>
<dbReference type="SUPFAM" id="SSF53720">
    <property type="entry name" value="ALDH-like"/>
    <property type="match status" value="1"/>
</dbReference>
<gene>
    <name evidence="3" type="ORF">B1s21160_00980</name>
</gene>
<dbReference type="EMBL" id="CP016771">
    <property type="protein sequence ID" value="ASY12944.1"/>
    <property type="molecule type" value="Genomic_DNA"/>
</dbReference>
<dbReference type="InterPro" id="IPR015590">
    <property type="entry name" value="Aldehyde_DH_dom"/>
</dbReference>
<keyword evidence="1" id="KW-0560">Oxidoreductase</keyword>
<dbReference type="AlphaFoldDB" id="A0A249K826"/>
<evidence type="ECO:0000313" key="3">
    <source>
        <dbReference type="EMBL" id="ASY12944.1"/>
    </source>
</evidence>
<dbReference type="InterPro" id="IPR016162">
    <property type="entry name" value="Ald_DH_N"/>
</dbReference>
<proteinExistence type="predicted"/>
<dbReference type="Pfam" id="PF00171">
    <property type="entry name" value="Aldedh"/>
    <property type="match status" value="1"/>
</dbReference>
<keyword evidence="4" id="KW-1185">Reference proteome</keyword>
<sequence>MSRIDVNKTYKLFIGGAFPRSESGRVYEIKGANKKFIANPAQASRKDLRDAVVAAKSAVSGWANATAFNRGQILYRIAEIMQGRSEQFADEICLLEGVSNKVAKLQVDEAIDTWVWYSGWCDKLFSISGSQNQVSGPFYNFTTPEALGVVAVFAESKPSLLGVVRTLAPVIAAGNSAVVIASESYPLSAITLGEVLATSDLPAGVVNILTGKSSELAPWVGSHMEIDGVDVAGLSKKQEEELKLVGADNLKRIHRFATANSPERILSFMEHKTIWHPIGI</sequence>
<name>A0A249K826_9ACTN</name>